<dbReference type="GO" id="GO:0016887">
    <property type="term" value="F:ATP hydrolysis activity"/>
    <property type="evidence" value="ECO:0007669"/>
    <property type="project" value="InterPro"/>
</dbReference>
<evidence type="ECO:0000256" key="5">
    <source>
        <dbReference type="ARBA" id="ARBA00022692"/>
    </source>
</evidence>
<dbReference type="InterPro" id="IPR025857">
    <property type="entry name" value="MacB_PCD"/>
</dbReference>
<dbReference type="STRING" id="1035707.SAMN05216552_104032"/>
<evidence type="ECO:0000256" key="10">
    <source>
        <dbReference type="ARBA" id="ARBA00023136"/>
    </source>
</evidence>
<evidence type="ECO:0000256" key="9">
    <source>
        <dbReference type="ARBA" id="ARBA00022989"/>
    </source>
</evidence>
<feature type="compositionally biased region" description="Low complexity" evidence="14">
    <location>
        <begin position="238"/>
        <end position="255"/>
    </location>
</feature>
<dbReference type="InterPro" id="IPR003439">
    <property type="entry name" value="ABC_transporter-like_ATP-bd"/>
</dbReference>
<keyword evidence="10 15" id="KW-0472">Membrane</keyword>
<keyword evidence="2" id="KW-0813">Transport</keyword>
<feature type="domain" description="ABC transporter" evidence="16">
    <location>
        <begin position="14"/>
        <end position="252"/>
    </location>
</feature>
<keyword evidence="18" id="KW-1185">Reference proteome</keyword>
<evidence type="ECO:0000313" key="18">
    <source>
        <dbReference type="Proteomes" id="UP000199391"/>
    </source>
</evidence>
<reference evidence="18" key="1">
    <citation type="submission" date="2016-10" db="EMBL/GenBank/DDBJ databases">
        <authorList>
            <person name="Varghese N."/>
            <person name="Submissions S."/>
        </authorList>
    </citation>
    <scope>NUCLEOTIDE SEQUENCE [LARGE SCALE GENOMIC DNA]</scope>
    <source>
        <strain evidence="18">CGMCC 1.11014</strain>
    </source>
</reference>
<comment type="similarity">
    <text evidence="12">Belongs to the ABC transporter superfamily. Macrolide exporter (TC 3.A.1.122) family.</text>
</comment>
<evidence type="ECO:0000313" key="17">
    <source>
        <dbReference type="EMBL" id="SFV13880.1"/>
    </source>
</evidence>
<dbReference type="PROSITE" id="PS00211">
    <property type="entry name" value="ABC_TRANSPORTER_1"/>
    <property type="match status" value="1"/>
</dbReference>
<dbReference type="PANTHER" id="PTHR30572:SF14">
    <property type="entry name" value="MACROLIDE EXPORT ATP-BINDING_PERMEASE PROTEIN MACB"/>
    <property type="match status" value="1"/>
</dbReference>
<evidence type="ECO:0000256" key="1">
    <source>
        <dbReference type="ARBA" id="ARBA00004429"/>
    </source>
</evidence>
<dbReference type="InterPro" id="IPR017871">
    <property type="entry name" value="ABC_transporter-like_CS"/>
</dbReference>
<evidence type="ECO:0000259" key="16">
    <source>
        <dbReference type="PROSITE" id="PS50893"/>
    </source>
</evidence>
<dbReference type="InterPro" id="IPR027417">
    <property type="entry name" value="P-loop_NTPase"/>
</dbReference>
<dbReference type="SUPFAM" id="SSF52540">
    <property type="entry name" value="P-loop containing nucleoside triphosphate hydrolases"/>
    <property type="match status" value="1"/>
</dbReference>
<dbReference type="GO" id="GO:0005886">
    <property type="term" value="C:plasma membrane"/>
    <property type="evidence" value="ECO:0007669"/>
    <property type="project" value="UniProtKB-SubCell"/>
</dbReference>
<dbReference type="InterPro" id="IPR017911">
    <property type="entry name" value="MacB-like_ATP-bd"/>
</dbReference>
<dbReference type="SMART" id="SM00382">
    <property type="entry name" value="AAA"/>
    <property type="match status" value="1"/>
</dbReference>
<evidence type="ECO:0000256" key="13">
    <source>
        <dbReference type="ARBA" id="ARBA00041199"/>
    </source>
</evidence>
<organism evidence="17 18">
    <name type="scientific">Pseudoduganella namucuonensis</name>
    <dbReference type="NCBI Taxonomy" id="1035707"/>
    <lineage>
        <taxon>Bacteria</taxon>
        <taxon>Pseudomonadati</taxon>
        <taxon>Pseudomonadota</taxon>
        <taxon>Betaproteobacteria</taxon>
        <taxon>Burkholderiales</taxon>
        <taxon>Oxalobacteraceae</taxon>
        <taxon>Telluria group</taxon>
        <taxon>Pseudoduganella</taxon>
    </lineage>
</organism>
<dbReference type="OrthoDB" id="4814201at2"/>
<dbReference type="InterPro" id="IPR050250">
    <property type="entry name" value="Macrolide_Exporter_MacB"/>
</dbReference>
<dbReference type="InterPro" id="IPR003838">
    <property type="entry name" value="ABC3_permease_C"/>
</dbReference>
<dbReference type="PANTHER" id="PTHR30572">
    <property type="entry name" value="MEMBRANE COMPONENT OF TRANSPORTER-RELATED"/>
    <property type="match status" value="1"/>
</dbReference>
<evidence type="ECO:0000256" key="2">
    <source>
        <dbReference type="ARBA" id="ARBA00022448"/>
    </source>
</evidence>
<comment type="subcellular location">
    <subcellularLocation>
        <location evidence="1">Cell inner membrane</location>
        <topology evidence="1">Multi-pass membrane protein</topology>
    </subcellularLocation>
</comment>
<dbReference type="PROSITE" id="PS50893">
    <property type="entry name" value="ABC_TRANSPORTER_2"/>
    <property type="match status" value="1"/>
</dbReference>
<dbReference type="Proteomes" id="UP000199391">
    <property type="component" value="Unassembled WGS sequence"/>
</dbReference>
<protein>
    <recommendedName>
        <fullName evidence="13">Pyoverdine export ATP-binding/permease protein PvdT</fullName>
    </recommendedName>
</protein>
<feature type="transmembrane region" description="Helical" evidence="15">
    <location>
        <begin position="618"/>
        <end position="642"/>
    </location>
</feature>
<gene>
    <name evidence="17" type="ORF">SAMN05216552_104032</name>
</gene>
<sequence length="660" mass="69330">MSVGDGPAPSPPLLALKGVCRDFSCGGEAVRVLSDIDLGIDAGEMVAIVGPSGSGKSTLMNILGCLDHPSGGDYRVAGQPTRALGADELARLRREHFGFIFQRYHLLADLSALANTEMPAIYAGVPAPQRRRQAMALLARLGLGDRMGHRPSQLSGGQQQRVGIARALINGGGIILADEPTGALDSHHGAEVMKLLSELNAGGHTVIIVTHDMRVAEHARRVVEISDGRIVADRRRAGPAGPAAVHGPTAGAAPPDSWRGRWERLREASTMALLAMRAHRLRTLLTMMGIVIGIASVVSVAALGEGSRQKVAREMGELGTNTLEIYPGQEIGAGPSAGSARLTPEDADALALEPYVDSVAPTVGAAVPLRYAGIKAHTQVNGVGEQYFRVKGMRIAEGRAFSRESVRRYAQEAVIDQRTGIKLFGQDGAPVGKVILLGGVPVRVVGVVKDGLDLSTGPDSLNVWLPYTAVQGRLAGSAALQSIGLRMRDTAPPEDAKAAVARLLRQRQGGLDFHTSNNDALRETVTSTNGALNLLITSIALISLLVGGIGVMNIMLVSVSERTREIGIRMAVGARQGDILRQFLIESVLVCLIGGVLGIALSFGVGHFFNNANRQFSMVFSAGAIAAAFATCTVVGVLFGFVPARNAARLNPVEALARES</sequence>
<evidence type="ECO:0000256" key="14">
    <source>
        <dbReference type="SAM" id="MobiDB-lite"/>
    </source>
</evidence>
<dbReference type="GO" id="GO:0046677">
    <property type="term" value="P:response to antibiotic"/>
    <property type="evidence" value="ECO:0007669"/>
    <property type="project" value="UniProtKB-KW"/>
</dbReference>
<evidence type="ECO:0000256" key="6">
    <source>
        <dbReference type="ARBA" id="ARBA00022741"/>
    </source>
</evidence>
<dbReference type="RefSeq" id="WP_093559686.1">
    <property type="nucleotide sequence ID" value="NZ_FPBO01000040.1"/>
</dbReference>
<dbReference type="AlphaFoldDB" id="A0A1I7LWC2"/>
<evidence type="ECO:0000256" key="11">
    <source>
        <dbReference type="ARBA" id="ARBA00023251"/>
    </source>
</evidence>
<keyword evidence="9 15" id="KW-1133">Transmembrane helix</keyword>
<keyword evidence="5 15" id="KW-0812">Transmembrane</keyword>
<dbReference type="Gene3D" id="3.40.50.300">
    <property type="entry name" value="P-loop containing nucleotide triphosphate hydrolases"/>
    <property type="match status" value="1"/>
</dbReference>
<dbReference type="Pfam" id="PF00005">
    <property type="entry name" value="ABC_tran"/>
    <property type="match status" value="1"/>
</dbReference>
<feature type="transmembrane region" description="Helical" evidence="15">
    <location>
        <begin position="583"/>
        <end position="606"/>
    </location>
</feature>
<evidence type="ECO:0000256" key="8">
    <source>
        <dbReference type="ARBA" id="ARBA00022967"/>
    </source>
</evidence>
<dbReference type="FunFam" id="3.40.50.300:FF:000032">
    <property type="entry name" value="Export ABC transporter ATP-binding protein"/>
    <property type="match status" value="1"/>
</dbReference>
<dbReference type="Pfam" id="PF12704">
    <property type="entry name" value="MacB_PCD"/>
    <property type="match status" value="1"/>
</dbReference>
<evidence type="ECO:0000256" key="4">
    <source>
        <dbReference type="ARBA" id="ARBA00022519"/>
    </source>
</evidence>
<accession>A0A1I7LWC2</accession>
<dbReference type="EMBL" id="FPBO01000040">
    <property type="protein sequence ID" value="SFV13880.1"/>
    <property type="molecule type" value="Genomic_DNA"/>
</dbReference>
<evidence type="ECO:0000256" key="15">
    <source>
        <dbReference type="SAM" id="Phobius"/>
    </source>
</evidence>
<keyword evidence="7 17" id="KW-0067">ATP-binding</keyword>
<keyword evidence="6" id="KW-0547">Nucleotide-binding</keyword>
<dbReference type="GO" id="GO:0005524">
    <property type="term" value="F:ATP binding"/>
    <property type="evidence" value="ECO:0007669"/>
    <property type="project" value="UniProtKB-KW"/>
</dbReference>
<keyword evidence="11" id="KW-0046">Antibiotic resistance</keyword>
<proteinExistence type="inferred from homology"/>
<dbReference type="GO" id="GO:0022857">
    <property type="term" value="F:transmembrane transporter activity"/>
    <property type="evidence" value="ECO:0007669"/>
    <property type="project" value="TreeGrafter"/>
</dbReference>
<evidence type="ECO:0000256" key="12">
    <source>
        <dbReference type="ARBA" id="ARBA00038388"/>
    </source>
</evidence>
<evidence type="ECO:0000256" key="3">
    <source>
        <dbReference type="ARBA" id="ARBA00022475"/>
    </source>
</evidence>
<feature type="region of interest" description="Disordered" evidence="14">
    <location>
        <begin position="236"/>
        <end position="258"/>
    </location>
</feature>
<keyword evidence="8" id="KW-1278">Translocase</keyword>
<keyword evidence="4" id="KW-0997">Cell inner membrane</keyword>
<keyword evidence="3" id="KW-1003">Cell membrane</keyword>
<dbReference type="InterPro" id="IPR003593">
    <property type="entry name" value="AAA+_ATPase"/>
</dbReference>
<name>A0A1I7LWC2_9BURK</name>
<feature type="transmembrane region" description="Helical" evidence="15">
    <location>
        <begin position="534"/>
        <end position="559"/>
    </location>
</feature>
<dbReference type="CDD" id="cd03255">
    <property type="entry name" value="ABC_MJ0796_LolCDE_FtsE"/>
    <property type="match status" value="1"/>
</dbReference>
<evidence type="ECO:0000256" key="7">
    <source>
        <dbReference type="ARBA" id="ARBA00022840"/>
    </source>
</evidence>
<dbReference type="Pfam" id="PF02687">
    <property type="entry name" value="FtsX"/>
    <property type="match status" value="1"/>
</dbReference>
<dbReference type="GO" id="GO:0098796">
    <property type="term" value="C:membrane protein complex"/>
    <property type="evidence" value="ECO:0007669"/>
    <property type="project" value="UniProtKB-ARBA"/>
</dbReference>